<sequence>MAHSLITFKMSSYCQGNDIGPIFIFIFINKIRNRKSQLSEGIHTSCKVS</sequence>
<reference evidence="1" key="1">
    <citation type="submission" date="2014-11" db="EMBL/GenBank/DDBJ databases">
        <authorList>
            <person name="Amaro Gonzalez C."/>
        </authorList>
    </citation>
    <scope>NUCLEOTIDE SEQUENCE</scope>
</reference>
<proteinExistence type="predicted"/>
<name>A0A0E9R9M3_ANGAN</name>
<accession>A0A0E9R9M3</accession>
<organism evidence="1">
    <name type="scientific">Anguilla anguilla</name>
    <name type="common">European freshwater eel</name>
    <name type="synonym">Muraena anguilla</name>
    <dbReference type="NCBI Taxonomy" id="7936"/>
    <lineage>
        <taxon>Eukaryota</taxon>
        <taxon>Metazoa</taxon>
        <taxon>Chordata</taxon>
        <taxon>Craniata</taxon>
        <taxon>Vertebrata</taxon>
        <taxon>Euteleostomi</taxon>
        <taxon>Actinopterygii</taxon>
        <taxon>Neopterygii</taxon>
        <taxon>Teleostei</taxon>
        <taxon>Anguilliformes</taxon>
        <taxon>Anguillidae</taxon>
        <taxon>Anguilla</taxon>
    </lineage>
</organism>
<dbReference type="EMBL" id="GBXM01083534">
    <property type="protein sequence ID" value="JAH25043.1"/>
    <property type="molecule type" value="Transcribed_RNA"/>
</dbReference>
<reference evidence="1" key="2">
    <citation type="journal article" date="2015" name="Fish Shellfish Immunol.">
        <title>Early steps in the European eel (Anguilla anguilla)-Vibrio vulnificus interaction in the gills: Role of the RtxA13 toxin.</title>
        <authorList>
            <person name="Callol A."/>
            <person name="Pajuelo D."/>
            <person name="Ebbesson L."/>
            <person name="Teles M."/>
            <person name="MacKenzie S."/>
            <person name="Amaro C."/>
        </authorList>
    </citation>
    <scope>NUCLEOTIDE SEQUENCE</scope>
</reference>
<protein>
    <submittedName>
        <fullName evidence="1">Uncharacterized protein</fullName>
    </submittedName>
</protein>
<evidence type="ECO:0000313" key="1">
    <source>
        <dbReference type="EMBL" id="JAH25043.1"/>
    </source>
</evidence>
<dbReference type="AlphaFoldDB" id="A0A0E9R9M3"/>